<dbReference type="InterPro" id="IPR032710">
    <property type="entry name" value="NTF2-like_dom_sf"/>
</dbReference>
<dbReference type="AlphaFoldDB" id="A0A1I5XXA5"/>
<evidence type="ECO:0000313" key="3">
    <source>
        <dbReference type="Proteomes" id="UP000199306"/>
    </source>
</evidence>
<evidence type="ECO:0000313" key="2">
    <source>
        <dbReference type="EMBL" id="SFQ36612.1"/>
    </source>
</evidence>
<dbReference type="Pfam" id="PF14534">
    <property type="entry name" value="DUF4440"/>
    <property type="match status" value="1"/>
</dbReference>
<dbReference type="Gene3D" id="3.10.450.50">
    <property type="match status" value="1"/>
</dbReference>
<dbReference type="RefSeq" id="WP_092019155.1">
    <property type="nucleotide sequence ID" value="NZ_FOXH01000016.1"/>
</dbReference>
<reference evidence="2 3" key="1">
    <citation type="submission" date="2016-10" db="EMBL/GenBank/DDBJ databases">
        <authorList>
            <person name="de Groot N.N."/>
        </authorList>
    </citation>
    <scope>NUCLEOTIDE SEQUENCE [LARGE SCALE GENOMIC DNA]</scope>
    <source>
        <strain evidence="3">E92,LMG 26720,CCM 7988</strain>
    </source>
</reference>
<name>A0A1I5XXA5_9BACT</name>
<proteinExistence type="predicted"/>
<dbReference type="InterPro" id="IPR027843">
    <property type="entry name" value="DUF4440"/>
</dbReference>
<dbReference type="EMBL" id="FOXH01000016">
    <property type="protein sequence ID" value="SFQ36612.1"/>
    <property type="molecule type" value="Genomic_DNA"/>
</dbReference>
<organism evidence="2 3">
    <name type="scientific">Pseudarcicella hirudinis</name>
    <dbReference type="NCBI Taxonomy" id="1079859"/>
    <lineage>
        <taxon>Bacteria</taxon>
        <taxon>Pseudomonadati</taxon>
        <taxon>Bacteroidota</taxon>
        <taxon>Cytophagia</taxon>
        <taxon>Cytophagales</taxon>
        <taxon>Flectobacillaceae</taxon>
        <taxon>Pseudarcicella</taxon>
    </lineage>
</organism>
<dbReference type="STRING" id="1079859.SAMN04515674_11620"/>
<keyword evidence="3" id="KW-1185">Reference proteome</keyword>
<accession>A0A1I5XXA5</accession>
<protein>
    <recommendedName>
        <fullName evidence="1">DUF4440 domain-containing protein</fullName>
    </recommendedName>
</protein>
<evidence type="ECO:0000259" key="1">
    <source>
        <dbReference type="Pfam" id="PF14534"/>
    </source>
</evidence>
<gene>
    <name evidence="2" type="ORF">SAMN04515674_11620</name>
</gene>
<feature type="domain" description="DUF4440" evidence="1">
    <location>
        <begin position="29"/>
        <end position="134"/>
    </location>
</feature>
<dbReference type="SUPFAM" id="SSF54427">
    <property type="entry name" value="NTF2-like"/>
    <property type="match status" value="1"/>
</dbReference>
<sequence>MKKILLIILGLTFLNMTGNGQSKDEKSVAEAVETLRKTMIDPDKAVLENLASDLLTYGHSGGKVEDKASFVDTFVTGKSDFKSIEISEQTIQVVGSTAIVRHKFAGETFDKGVSGTVKLAILTVWMKEKGQWKLLARQAVKI</sequence>
<dbReference type="OrthoDB" id="5383110at2"/>
<dbReference type="Proteomes" id="UP000199306">
    <property type="component" value="Unassembled WGS sequence"/>
</dbReference>